<dbReference type="Pfam" id="PF01544">
    <property type="entry name" value="CorA"/>
    <property type="match status" value="1"/>
</dbReference>
<evidence type="ECO:0000256" key="1">
    <source>
        <dbReference type="ARBA" id="ARBA00004651"/>
    </source>
</evidence>
<evidence type="ECO:0000256" key="3">
    <source>
        <dbReference type="ARBA" id="ARBA00022448"/>
    </source>
</evidence>
<dbReference type="PANTHER" id="PTHR46494">
    <property type="entry name" value="CORA FAMILY METAL ION TRANSPORTER (EUROFUNG)"/>
    <property type="match status" value="1"/>
</dbReference>
<evidence type="ECO:0000256" key="4">
    <source>
        <dbReference type="ARBA" id="ARBA00022475"/>
    </source>
</evidence>
<dbReference type="SUPFAM" id="SSF144083">
    <property type="entry name" value="Magnesium transport protein CorA, transmembrane region"/>
    <property type="match status" value="1"/>
</dbReference>
<keyword evidence="3 8" id="KW-0813">Transport</keyword>
<evidence type="ECO:0000313" key="9">
    <source>
        <dbReference type="EMBL" id="QZA78663.1"/>
    </source>
</evidence>
<comment type="subcellular location">
    <subcellularLocation>
        <location evidence="1">Cell membrane</location>
        <topology evidence="1">Multi-pass membrane protein</topology>
    </subcellularLocation>
    <subcellularLocation>
        <location evidence="8">Membrane</location>
        <topology evidence="8">Multi-pass membrane protein</topology>
    </subcellularLocation>
</comment>
<dbReference type="NCBIfam" id="TIGR00383">
    <property type="entry name" value="corA"/>
    <property type="match status" value="1"/>
</dbReference>
<evidence type="ECO:0000256" key="5">
    <source>
        <dbReference type="ARBA" id="ARBA00022692"/>
    </source>
</evidence>
<dbReference type="RefSeq" id="WP_221007187.1">
    <property type="nucleotide sequence ID" value="NZ_CP081150.1"/>
</dbReference>
<dbReference type="InterPro" id="IPR004488">
    <property type="entry name" value="Mg/Co-transport_prot_CorA"/>
</dbReference>
<dbReference type="SUPFAM" id="SSF143865">
    <property type="entry name" value="CorA soluble domain-like"/>
    <property type="match status" value="1"/>
</dbReference>
<dbReference type="PANTHER" id="PTHR46494:SF1">
    <property type="entry name" value="CORA FAMILY METAL ION TRANSPORTER (EUROFUNG)"/>
    <property type="match status" value="1"/>
</dbReference>
<reference evidence="9 10" key="1">
    <citation type="submission" date="2021-08" db="EMBL/GenBank/DDBJ databases">
        <title>complete genome sequencing of Deefgea sp. D25.</title>
        <authorList>
            <person name="Bae J.-W."/>
            <person name="Gim D.-H."/>
        </authorList>
    </citation>
    <scope>NUCLEOTIDE SEQUENCE [LARGE SCALE GENOMIC DNA]</scope>
    <source>
        <strain evidence="9 10">D25</strain>
    </source>
</reference>
<gene>
    <name evidence="8 9" type="primary">corA</name>
    <name evidence="9" type="ORF">K4H28_04435</name>
</gene>
<accession>A0ABX8Z7W2</accession>
<proteinExistence type="inferred from homology"/>
<sequence length="336" mass="38238">MLINCAVYQYGKKVADIPKPEISDYIEQSDAFVWVALRDPEPEELDEMREEFGLHELAIEDVQKGHQMPKVEEYGQTLFVVLHLLELDAEGKIQIGEVGIFVGSNYVLSIRNRSRTNFLNVRERCEREPHLLEHGAGFVLYALMDAVIDRYFPIIRALEAELENIEAKIFSGDSTTRASIEEIYMLKRKLMIVQHSVNPLHEAITRLHGGRVPHVCSPLQEYYRDLDDHLGRITHSIEGIRDMLNTAIQVNLSMISLSESAVTKKLAAWAALFAVPTMIAGVYGMNFEHMPELKWAFGYPAALTLMVVLDIGLWFYFKRAGWLGGSDQMITVKIKD</sequence>
<evidence type="ECO:0000313" key="10">
    <source>
        <dbReference type="Proteomes" id="UP000825679"/>
    </source>
</evidence>
<comment type="similarity">
    <text evidence="2 8">Belongs to the CorA metal ion transporter (MIT) (TC 1.A.35) family.</text>
</comment>
<evidence type="ECO:0000256" key="6">
    <source>
        <dbReference type="ARBA" id="ARBA00022989"/>
    </source>
</evidence>
<feature type="transmembrane region" description="Helical" evidence="8">
    <location>
        <begin position="266"/>
        <end position="285"/>
    </location>
</feature>
<comment type="function">
    <text evidence="8">Mediates influx of magnesium ions.</text>
</comment>
<evidence type="ECO:0000256" key="8">
    <source>
        <dbReference type="RuleBase" id="RU362010"/>
    </source>
</evidence>
<dbReference type="Gene3D" id="3.30.460.20">
    <property type="entry name" value="CorA soluble domain-like"/>
    <property type="match status" value="1"/>
</dbReference>
<organism evidence="9 10">
    <name type="scientific">Deefgea tanakiae</name>
    <dbReference type="NCBI Taxonomy" id="2865840"/>
    <lineage>
        <taxon>Bacteria</taxon>
        <taxon>Pseudomonadati</taxon>
        <taxon>Pseudomonadota</taxon>
        <taxon>Betaproteobacteria</taxon>
        <taxon>Neisseriales</taxon>
        <taxon>Chitinibacteraceae</taxon>
        <taxon>Deefgea</taxon>
    </lineage>
</organism>
<keyword evidence="4 8" id="KW-1003">Cell membrane</keyword>
<keyword evidence="6 8" id="KW-1133">Transmembrane helix</keyword>
<keyword evidence="8" id="KW-0460">Magnesium</keyword>
<evidence type="ECO:0000256" key="7">
    <source>
        <dbReference type="ARBA" id="ARBA00023136"/>
    </source>
</evidence>
<feature type="transmembrane region" description="Helical" evidence="8">
    <location>
        <begin position="297"/>
        <end position="317"/>
    </location>
</feature>
<keyword evidence="10" id="KW-1185">Reference proteome</keyword>
<dbReference type="Proteomes" id="UP000825679">
    <property type="component" value="Chromosome"/>
</dbReference>
<dbReference type="InterPro" id="IPR045863">
    <property type="entry name" value="CorA_TM1_TM2"/>
</dbReference>
<dbReference type="InterPro" id="IPR002523">
    <property type="entry name" value="MgTranspt_CorA/ZnTranspt_ZntB"/>
</dbReference>
<dbReference type="EMBL" id="CP081150">
    <property type="protein sequence ID" value="QZA78663.1"/>
    <property type="molecule type" value="Genomic_DNA"/>
</dbReference>
<evidence type="ECO:0000256" key="2">
    <source>
        <dbReference type="ARBA" id="ARBA00009765"/>
    </source>
</evidence>
<name>A0ABX8Z7W2_9NEIS</name>
<dbReference type="InterPro" id="IPR045861">
    <property type="entry name" value="CorA_cytoplasmic_dom"/>
</dbReference>
<protein>
    <recommendedName>
        <fullName evidence="8">Magnesium transport protein CorA</fullName>
    </recommendedName>
</protein>
<keyword evidence="7 8" id="KW-0472">Membrane</keyword>
<dbReference type="CDD" id="cd12830">
    <property type="entry name" value="MtCorA-like"/>
    <property type="match status" value="1"/>
</dbReference>
<keyword evidence="8" id="KW-0406">Ion transport</keyword>
<keyword evidence="5 8" id="KW-0812">Transmembrane</keyword>
<dbReference type="Gene3D" id="1.20.58.340">
    <property type="entry name" value="Magnesium transport protein CorA, transmembrane region"/>
    <property type="match status" value="2"/>
</dbReference>